<dbReference type="InterPro" id="IPR044141">
    <property type="entry name" value="AhpF_NTD_C"/>
</dbReference>
<organism evidence="6 7">
    <name type="scientific">Eubacterium maltosivorans</name>
    <dbReference type="NCBI Taxonomy" id="2041044"/>
    <lineage>
        <taxon>Bacteria</taxon>
        <taxon>Bacillati</taxon>
        <taxon>Bacillota</taxon>
        <taxon>Clostridia</taxon>
        <taxon>Eubacteriales</taxon>
        <taxon>Eubacteriaceae</taxon>
        <taxon>Eubacterium</taxon>
    </lineage>
</organism>
<evidence type="ECO:0000313" key="7">
    <source>
        <dbReference type="Proteomes" id="UP000218387"/>
    </source>
</evidence>
<evidence type="ECO:0000259" key="4">
    <source>
        <dbReference type="Pfam" id="PF07992"/>
    </source>
</evidence>
<dbReference type="CDD" id="cd02974">
    <property type="entry name" value="AhpF_NTD_N"/>
    <property type="match status" value="1"/>
</dbReference>
<dbReference type="PRINTS" id="PR00368">
    <property type="entry name" value="FADPNR"/>
</dbReference>
<dbReference type="SUPFAM" id="SSF52833">
    <property type="entry name" value="Thioredoxin-like"/>
    <property type="match status" value="2"/>
</dbReference>
<keyword evidence="1" id="KW-0285">Flavoprotein</keyword>
<dbReference type="Gene3D" id="3.40.30.80">
    <property type="match status" value="1"/>
</dbReference>
<dbReference type="NCBIfam" id="TIGR03143">
    <property type="entry name" value="AhpF_homolog"/>
    <property type="match status" value="1"/>
</dbReference>
<dbReference type="InterPro" id="IPR023753">
    <property type="entry name" value="FAD/NAD-binding_dom"/>
</dbReference>
<name>A0A4P9CA20_EUBML</name>
<dbReference type="Pfam" id="PF07992">
    <property type="entry name" value="Pyr_redox_2"/>
    <property type="match status" value="1"/>
</dbReference>
<dbReference type="Gene3D" id="3.50.50.60">
    <property type="entry name" value="FAD/NAD(P)-binding domain"/>
    <property type="match status" value="2"/>
</dbReference>
<dbReference type="Pfam" id="PF13192">
    <property type="entry name" value="Thioredoxin_3"/>
    <property type="match status" value="1"/>
</dbReference>
<feature type="domain" description="Thioredoxin-like fold" evidence="5">
    <location>
        <begin position="476"/>
        <end position="550"/>
    </location>
</feature>
<dbReference type="RefSeq" id="WP_096919054.1">
    <property type="nucleotide sequence ID" value="NZ_CP029487.1"/>
</dbReference>
<dbReference type="PANTHER" id="PTHR48105">
    <property type="entry name" value="THIOREDOXIN REDUCTASE 1-RELATED-RELATED"/>
    <property type="match status" value="1"/>
</dbReference>
<sequence length="555" mass="60160">MDKIYDLIIIGGGSAGLSAGIYAARAMLDTLIIEKNQPGGQAVNTAEVVNYPGIRRTTGPRLMDEMHKHAMDFGAEFAVAEIEGVDFNGEVKELHTSRGTYKSRAVIIATGASPRKIGFVGEKEYTGRGIAYCATCDGEFFSGLDIFVLGGGFAAAEEAVFLTRYGRSVTIVVREDDFTCAQMVADKVKEHPGIEVWYNTEVKEVSGDDFLKKAEFFNNKTGATFTYESKDGKPFGMFVFAGYEPATQIFKDHVDIDAEGYIPTSDRMETNVPGVYAAGDLRPKELRQIVTAVADGAIAATAAEKYVAAERERLGLAAPEPKAVKTPAAPEPEAEAPQGAEDGFIPAAMKAQLKEIFGKLERTARVVTIIDPAVPKTLEMQGFLEEVAALNDHIQVEAYKKGEEPELEAAMHLDNLPVAALFDPEGQYSGVKFTGIPGGHEMNSFVLAVYNFAGPGQAVDEALAKRIAAIDHPVNAQICISLSCHFCPDVVAACQRIALMNPNIQAEMIDTALFPELKEEYKLMSVPAMILNKRDVVFGAKKMSEIVEIFENLKN</sequence>
<dbReference type="Proteomes" id="UP000218387">
    <property type="component" value="Chromosome"/>
</dbReference>
<dbReference type="InterPro" id="IPR050097">
    <property type="entry name" value="Ferredoxin-NADP_redctase_2"/>
</dbReference>
<evidence type="ECO:0000256" key="3">
    <source>
        <dbReference type="SAM" id="MobiDB-lite"/>
    </source>
</evidence>
<accession>A0A4P9CA20</accession>
<evidence type="ECO:0000256" key="2">
    <source>
        <dbReference type="ARBA" id="ARBA00023002"/>
    </source>
</evidence>
<proteinExistence type="predicted"/>
<feature type="domain" description="FAD/NAD(P)-binding" evidence="4">
    <location>
        <begin position="5"/>
        <end position="296"/>
    </location>
</feature>
<dbReference type="InterPro" id="IPR036249">
    <property type="entry name" value="Thioredoxin-like_sf"/>
</dbReference>
<keyword evidence="7" id="KW-1185">Reference proteome</keyword>
<feature type="region of interest" description="Disordered" evidence="3">
    <location>
        <begin position="318"/>
        <end position="341"/>
    </location>
</feature>
<dbReference type="InterPro" id="IPR036188">
    <property type="entry name" value="FAD/NAD-bd_sf"/>
</dbReference>
<dbReference type="EMBL" id="CP029487">
    <property type="protein sequence ID" value="QCT72448.1"/>
    <property type="molecule type" value="Genomic_DNA"/>
</dbReference>
<dbReference type="GO" id="GO:0016491">
    <property type="term" value="F:oxidoreductase activity"/>
    <property type="evidence" value="ECO:0007669"/>
    <property type="project" value="UniProtKB-KW"/>
</dbReference>
<keyword evidence="2" id="KW-0560">Oxidoreductase</keyword>
<dbReference type="CDD" id="cd03026">
    <property type="entry name" value="AhpF_NTD_C"/>
    <property type="match status" value="1"/>
</dbReference>
<protein>
    <submittedName>
        <fullName evidence="6">FAD-binding protein</fullName>
    </submittedName>
</protein>
<dbReference type="InterPro" id="IPR017561">
    <property type="entry name" value="AhpF_homologue_put"/>
</dbReference>
<reference evidence="6 7" key="1">
    <citation type="submission" date="2018-05" db="EMBL/GenBank/DDBJ databases">
        <title>Genome comparison of Eubacterium sp.</title>
        <authorList>
            <person name="Feng Y."/>
            <person name="Sanchez-Andrea I."/>
            <person name="Stams A.J.M."/>
            <person name="De Vos W.M."/>
        </authorList>
    </citation>
    <scope>NUCLEOTIDE SEQUENCE [LARGE SCALE GENOMIC DNA]</scope>
    <source>
        <strain evidence="6 7">YI</strain>
    </source>
</reference>
<dbReference type="InterPro" id="IPR044142">
    <property type="entry name" value="AhpF_NTD_N"/>
</dbReference>
<feature type="compositionally biased region" description="Low complexity" evidence="3">
    <location>
        <begin position="318"/>
        <end position="328"/>
    </location>
</feature>
<evidence type="ECO:0000259" key="5">
    <source>
        <dbReference type="Pfam" id="PF13192"/>
    </source>
</evidence>
<dbReference type="SUPFAM" id="SSF51905">
    <property type="entry name" value="FAD/NAD(P)-binding domain"/>
    <property type="match status" value="1"/>
</dbReference>
<dbReference type="InterPro" id="IPR012336">
    <property type="entry name" value="Thioredoxin-like_fold"/>
</dbReference>
<evidence type="ECO:0000313" key="6">
    <source>
        <dbReference type="EMBL" id="QCT72448.1"/>
    </source>
</evidence>
<dbReference type="AlphaFoldDB" id="A0A4P9CA20"/>
<evidence type="ECO:0000256" key="1">
    <source>
        <dbReference type="ARBA" id="ARBA00022630"/>
    </source>
</evidence>
<gene>
    <name evidence="6" type="ORF">CPZ25_014275</name>
</gene>
<dbReference type="KEGG" id="emt:CPZ25_014275"/>
<dbReference type="PRINTS" id="PR00469">
    <property type="entry name" value="PNDRDTASEII"/>
</dbReference>